<dbReference type="GO" id="GO:0005829">
    <property type="term" value="C:cytosol"/>
    <property type="evidence" value="ECO:0007669"/>
    <property type="project" value="TreeGrafter"/>
</dbReference>
<dbReference type="EMBL" id="FR695873">
    <property type="protein sequence ID" value="CBX29785.1"/>
    <property type="molecule type" value="Genomic_DNA"/>
</dbReference>
<evidence type="ECO:0000256" key="1">
    <source>
        <dbReference type="ARBA" id="ARBA00003041"/>
    </source>
</evidence>
<comment type="function">
    <text evidence="1">Needed for flagellar regrowth and assembly.</text>
</comment>
<accession>E1YGU1</accession>
<name>E1YGU1_9BACT</name>
<evidence type="ECO:0000256" key="3">
    <source>
        <dbReference type="ARBA" id="ARBA00016507"/>
    </source>
</evidence>
<dbReference type="GO" id="GO:0044781">
    <property type="term" value="P:bacterial-type flagellum organization"/>
    <property type="evidence" value="ECO:0007669"/>
    <property type="project" value="UniProtKB-KW"/>
</dbReference>
<comment type="similarity">
    <text evidence="2">Belongs to the FliH family.</text>
</comment>
<organism evidence="9">
    <name type="scientific">uncultured Desulfobacterium sp</name>
    <dbReference type="NCBI Taxonomy" id="201089"/>
    <lineage>
        <taxon>Bacteria</taxon>
        <taxon>Pseudomonadati</taxon>
        <taxon>Thermodesulfobacteriota</taxon>
        <taxon>Desulfobacteria</taxon>
        <taxon>Desulfobacterales</taxon>
        <taxon>Desulfobacteriaceae</taxon>
        <taxon>Desulfobacterium</taxon>
        <taxon>environmental samples</taxon>
    </lineage>
</organism>
<keyword evidence="6" id="KW-0653">Protein transport</keyword>
<reference evidence="9" key="1">
    <citation type="journal article" date="2011" name="Environ. Microbiol.">
        <title>Genomic insights into the metabolic potential of the polycyclic aromatic hydrocarbon degrading sulfate-reducing Deltaproteobacterium N47.</title>
        <authorList>
            <person name="Bergmann F."/>
            <person name="Selesi D."/>
            <person name="Weinmaier T."/>
            <person name="Tischler P."/>
            <person name="Rattei T."/>
            <person name="Meckenstock R.U."/>
        </authorList>
    </citation>
    <scope>NUCLEOTIDE SEQUENCE</scope>
</reference>
<evidence type="ECO:0000313" key="9">
    <source>
        <dbReference type="EMBL" id="CBX29785.1"/>
    </source>
</evidence>
<dbReference type="InterPro" id="IPR018035">
    <property type="entry name" value="Flagellar_FliH/T3SS_HrpE"/>
</dbReference>
<evidence type="ECO:0000256" key="5">
    <source>
        <dbReference type="ARBA" id="ARBA00022795"/>
    </source>
</evidence>
<evidence type="ECO:0000256" key="4">
    <source>
        <dbReference type="ARBA" id="ARBA00022448"/>
    </source>
</evidence>
<dbReference type="GO" id="GO:0015031">
    <property type="term" value="P:protein transport"/>
    <property type="evidence" value="ECO:0007669"/>
    <property type="project" value="UniProtKB-KW"/>
</dbReference>
<keyword evidence="7" id="KW-1006">Bacterial flagellum protein export</keyword>
<dbReference type="PANTHER" id="PTHR34982">
    <property type="entry name" value="YOP PROTEINS TRANSLOCATION PROTEIN L"/>
    <property type="match status" value="1"/>
</dbReference>
<protein>
    <recommendedName>
        <fullName evidence="3">Flagellar assembly protein FliH</fullName>
    </recommendedName>
</protein>
<sequence length="209" mass="23856">MKNKTEKNSVFYPIDINGKYRKDEDPEEIIKRAREKAVLLEQEAYEKGFEQGEKDGLELGNAKAQKIVENIESLLEGIDLLRADILKFYEKEILGLICAVAEKIIDHKVELNGTVIGKKVINAINMATEKKSIRLKVNPEDFDYIDNLRPEIFQRFNELESVEVISNSSIKRGGCFLETPCGDVDARMETQLSIISKCLEEAFRENIID</sequence>
<evidence type="ECO:0000256" key="2">
    <source>
        <dbReference type="ARBA" id="ARBA00006602"/>
    </source>
</evidence>
<dbReference type="InterPro" id="IPR051472">
    <property type="entry name" value="T3SS_Stator/FliH"/>
</dbReference>
<keyword evidence="5" id="KW-1005">Bacterial flagellum biogenesis</keyword>
<dbReference type="PANTHER" id="PTHR34982:SF1">
    <property type="entry name" value="FLAGELLAR ASSEMBLY PROTEIN FLIH"/>
    <property type="match status" value="1"/>
</dbReference>
<dbReference type="SUPFAM" id="SSF160527">
    <property type="entry name" value="V-type ATPase subunit E-like"/>
    <property type="match status" value="1"/>
</dbReference>
<proteinExistence type="inferred from homology"/>
<evidence type="ECO:0000256" key="6">
    <source>
        <dbReference type="ARBA" id="ARBA00022927"/>
    </source>
</evidence>
<evidence type="ECO:0000259" key="8">
    <source>
        <dbReference type="Pfam" id="PF02108"/>
    </source>
</evidence>
<dbReference type="AlphaFoldDB" id="E1YGU1"/>
<evidence type="ECO:0000256" key="7">
    <source>
        <dbReference type="ARBA" id="ARBA00023225"/>
    </source>
</evidence>
<keyword evidence="4" id="KW-0813">Transport</keyword>
<dbReference type="Pfam" id="PF02108">
    <property type="entry name" value="FliH"/>
    <property type="match status" value="1"/>
</dbReference>
<gene>
    <name evidence="9" type="ORF">N47_F14800</name>
</gene>
<feature type="domain" description="Flagellar assembly protein FliH/Type III secretion system HrpE" evidence="8">
    <location>
        <begin position="67"/>
        <end position="192"/>
    </location>
</feature>